<dbReference type="EMBL" id="GDAI01000870">
    <property type="protein sequence ID" value="JAI16733.1"/>
    <property type="molecule type" value="mRNA"/>
</dbReference>
<feature type="compositionally biased region" description="Low complexity" evidence="1">
    <location>
        <begin position="578"/>
        <end position="590"/>
    </location>
</feature>
<sequence>EEIGEKYKDRILKPDERYHNEGKKSILLPSVKKKIEEEKIHGYNKKLPVMGLCYAAKLTDPRTRTSVYLCALCNTKIHGEAFQHFVGANHQAKYIVKHFPKLYEKVVKGLSSVTEPKLQTTMVRNIFRKLYRKIENAKGLRTVTFIASNLFTKHRRRHMNNLINAKHYDEKTISITDDEVNVLIRKSINGMPFLKPDLVSLDEPGKGRRDDKTVVGNDRKRRHEKSPPPPRSGSGAVIPPAPSMKSSEPPVKGRRQGRFNDDPKDWEKYRSMIGTVLDELDKVYEEYEKNPESHPDYNQEWRAFWHRRSKELEKDKIDSRYYDFNKEWIPFWLRRLRELHAKDIVRRKFEMKRTLRLSYDARSPSPIRQRRRTRRSPSPPRQSSGNNNRYRGGNRPGGNLMDEDVLAPSEPLSVISVMRLLTALEDQLGSLGPKAVQLLSRAVLFEKGNQNPNELLLENDYQVFFMTAKEKLKGQLFANLVEPNKTQAVKNAVNDLTTILNMFEKEQQMNRQRPNQRSTAGGTDSASNAFVGGNNRGGNFNSNSQFDDNNRNQYHDNNRQYGNNQYDSKNRQFSDNPGNQYNRNQNGANNFGSGGQSGSTWQRGDVNRHKNDIPSGGNFPSFTNNPRLGGNSGGGNTGRGFGGGFDGGNSGSGFGGGNIGSGFTGGNNGAGFGTRNAGSGFGGNNSAATGFGGGNSGRFGDGNPGIGFGGASSTFAGGNPGSGGFSGGNSGRYGGGNSVGGFGGGNTGGGFNSGNAGSGFGSGGFNSNNSKPSLMNLDLGSGSRNFPQAAGGSNMYDGGNFGRNRNNARY</sequence>
<feature type="compositionally biased region" description="Basic and acidic residues" evidence="1">
    <location>
        <begin position="203"/>
        <end position="213"/>
    </location>
</feature>
<accession>A0A0K8TRH1</accession>
<feature type="compositionally biased region" description="Low complexity" evidence="1">
    <location>
        <begin position="381"/>
        <end position="399"/>
    </location>
</feature>
<feature type="non-terminal residue" evidence="2">
    <location>
        <position position="1"/>
    </location>
</feature>
<feature type="region of interest" description="Disordered" evidence="1">
    <location>
        <begin position="195"/>
        <end position="265"/>
    </location>
</feature>
<feature type="region of interest" description="Disordered" evidence="1">
    <location>
        <begin position="360"/>
        <end position="403"/>
    </location>
</feature>
<feature type="compositionally biased region" description="Basic and acidic residues" evidence="1">
    <location>
        <begin position="548"/>
        <end position="558"/>
    </location>
</feature>
<organism evidence="2">
    <name type="scientific">Tabanus bromius</name>
    <name type="common">Band-eyed brown horse fly</name>
    <dbReference type="NCBI Taxonomy" id="304241"/>
    <lineage>
        <taxon>Eukaryota</taxon>
        <taxon>Metazoa</taxon>
        <taxon>Ecdysozoa</taxon>
        <taxon>Arthropoda</taxon>
        <taxon>Hexapoda</taxon>
        <taxon>Insecta</taxon>
        <taxon>Pterygota</taxon>
        <taxon>Neoptera</taxon>
        <taxon>Endopterygota</taxon>
        <taxon>Diptera</taxon>
        <taxon>Brachycera</taxon>
        <taxon>Tabanomorpha</taxon>
        <taxon>Tabanoidea</taxon>
        <taxon>Tabanidae</taxon>
        <taxon>Tabanus</taxon>
    </lineage>
</organism>
<evidence type="ECO:0000256" key="1">
    <source>
        <dbReference type="SAM" id="MobiDB-lite"/>
    </source>
</evidence>
<proteinExistence type="evidence at transcript level"/>
<feature type="compositionally biased region" description="Low complexity" evidence="1">
    <location>
        <begin position="537"/>
        <end position="547"/>
    </location>
</feature>
<dbReference type="AlphaFoldDB" id="A0A0K8TRH1"/>
<feature type="compositionally biased region" description="Polar residues" evidence="1">
    <location>
        <begin position="559"/>
        <end position="577"/>
    </location>
</feature>
<feature type="region of interest" description="Disordered" evidence="1">
    <location>
        <begin position="507"/>
        <end position="635"/>
    </location>
</feature>
<protein>
    <submittedName>
        <fullName evidence="2">Putative dosage compensation complex subunit mle</fullName>
    </submittedName>
</protein>
<feature type="region of interest" description="Disordered" evidence="1">
    <location>
        <begin position="775"/>
        <end position="810"/>
    </location>
</feature>
<reference evidence="2" key="1">
    <citation type="journal article" date="2015" name="Insect Biochem. Mol. Biol.">
        <title>An insight into the sialome of the horse fly, Tabanus bromius.</title>
        <authorList>
            <person name="Ribeiro J.M."/>
            <person name="Kazimirova M."/>
            <person name="Takac P."/>
            <person name="Andersen J.F."/>
            <person name="Francischetti I.M."/>
        </authorList>
    </citation>
    <scope>NUCLEOTIDE SEQUENCE</scope>
</reference>
<name>A0A0K8TRH1_TABBR</name>
<feature type="compositionally biased region" description="Polar residues" evidence="1">
    <location>
        <begin position="509"/>
        <end position="528"/>
    </location>
</feature>
<evidence type="ECO:0000313" key="2">
    <source>
        <dbReference type="EMBL" id="JAI16733.1"/>
    </source>
</evidence>